<evidence type="ECO:0000256" key="6">
    <source>
        <dbReference type="ARBA" id="ARBA00023002"/>
    </source>
</evidence>
<protein>
    <recommendedName>
        <fullName evidence="14">Glutathione reductase</fullName>
        <shortName evidence="14">GRase</shortName>
        <ecNumber evidence="14">1.8.1.7</ecNumber>
    </recommendedName>
</protein>
<dbReference type="GO" id="GO:0050660">
    <property type="term" value="F:flavin adenine dinucleotide binding"/>
    <property type="evidence" value="ECO:0007669"/>
    <property type="project" value="InterPro"/>
</dbReference>
<keyword evidence="6 13" id="KW-0560">Oxidoreductase</keyword>
<keyword evidence="3 13" id="KW-0285">Flavoprotein</keyword>
<evidence type="ECO:0000256" key="7">
    <source>
        <dbReference type="ARBA" id="ARBA00023157"/>
    </source>
</evidence>
<keyword evidence="11" id="KW-0547">Nucleotide-binding</keyword>
<feature type="domain" description="FAD/NAD(P)-binding" evidence="16">
    <location>
        <begin position="6"/>
        <end position="321"/>
    </location>
</feature>
<dbReference type="GO" id="GO:0034599">
    <property type="term" value="P:cellular response to oxidative stress"/>
    <property type="evidence" value="ECO:0007669"/>
    <property type="project" value="TreeGrafter"/>
</dbReference>
<evidence type="ECO:0000256" key="14">
    <source>
        <dbReference type="RuleBase" id="RU365040"/>
    </source>
</evidence>
<dbReference type="InterPro" id="IPR006324">
    <property type="entry name" value="GSHR"/>
</dbReference>
<proteinExistence type="inferred from homology"/>
<comment type="function">
    <text evidence="14">Catalyzes the reduction of glutathione disulfide (GSSG) to reduced glutathione (GSH).</text>
</comment>
<evidence type="ECO:0000256" key="1">
    <source>
        <dbReference type="ARBA" id="ARBA00007532"/>
    </source>
</evidence>
<dbReference type="NCBIfam" id="TIGR01424">
    <property type="entry name" value="gluta_reduc_2"/>
    <property type="match status" value="1"/>
</dbReference>
<dbReference type="GO" id="GO:0045454">
    <property type="term" value="P:cell redox homeostasis"/>
    <property type="evidence" value="ECO:0007669"/>
    <property type="project" value="InterPro"/>
</dbReference>
<name>A0AB39KTK8_9CAUL</name>
<dbReference type="NCBIfam" id="NF004776">
    <property type="entry name" value="PRK06116.1"/>
    <property type="match status" value="1"/>
</dbReference>
<evidence type="ECO:0000313" key="17">
    <source>
        <dbReference type="EMBL" id="XDO97255.1"/>
    </source>
</evidence>
<keyword evidence="11" id="KW-0520">NAD</keyword>
<keyword evidence="8 13" id="KW-0676">Redox-active center</keyword>
<feature type="domain" description="Pyridine nucleotide-disulphide oxidoreductase dimerisation" evidence="15">
    <location>
        <begin position="341"/>
        <end position="449"/>
    </location>
</feature>
<evidence type="ECO:0000256" key="13">
    <source>
        <dbReference type="RuleBase" id="RU003691"/>
    </source>
</evidence>
<evidence type="ECO:0000256" key="4">
    <source>
        <dbReference type="ARBA" id="ARBA00022827"/>
    </source>
</evidence>
<organism evidence="17">
    <name type="scientific">Caulobacter sp. 73W</name>
    <dbReference type="NCBI Taxonomy" id="3161137"/>
    <lineage>
        <taxon>Bacteria</taxon>
        <taxon>Pseudomonadati</taxon>
        <taxon>Pseudomonadota</taxon>
        <taxon>Alphaproteobacteria</taxon>
        <taxon>Caulobacterales</taxon>
        <taxon>Caulobacteraceae</taxon>
        <taxon>Caulobacter</taxon>
    </lineage>
</organism>
<evidence type="ECO:0000256" key="8">
    <source>
        <dbReference type="ARBA" id="ARBA00023284"/>
    </source>
</evidence>
<dbReference type="FunFam" id="3.50.50.60:FF:000051">
    <property type="entry name" value="Glutathione reductase"/>
    <property type="match status" value="1"/>
</dbReference>
<comment type="similarity">
    <text evidence="1 13">Belongs to the class-I pyridine nucleotide-disulfide oxidoreductase family.</text>
</comment>
<dbReference type="EC" id="1.8.1.7" evidence="14"/>
<feature type="active site" description="Proton acceptor" evidence="10">
    <location>
        <position position="439"/>
    </location>
</feature>
<evidence type="ECO:0000256" key="12">
    <source>
        <dbReference type="PIRSR" id="PIRSR000350-4"/>
    </source>
</evidence>
<dbReference type="PANTHER" id="PTHR42737">
    <property type="entry name" value="GLUTATHIONE REDUCTASE"/>
    <property type="match status" value="1"/>
</dbReference>
<dbReference type="InterPro" id="IPR004099">
    <property type="entry name" value="Pyr_nucl-diS_OxRdtase_dimer"/>
</dbReference>
<evidence type="ECO:0000256" key="10">
    <source>
        <dbReference type="PIRSR" id="PIRSR000350-2"/>
    </source>
</evidence>
<dbReference type="EMBL" id="CP158375">
    <property type="protein sequence ID" value="XDO97255.1"/>
    <property type="molecule type" value="Genomic_DNA"/>
</dbReference>
<feature type="disulfide bond" description="Redox-active" evidence="12">
    <location>
        <begin position="43"/>
        <end position="48"/>
    </location>
</feature>
<gene>
    <name evidence="17" type="primary">gor</name>
    <name evidence="17" type="ORF">ABOZ73_02215</name>
</gene>
<dbReference type="InterPro" id="IPR046952">
    <property type="entry name" value="GSHR/TRXR-like"/>
</dbReference>
<dbReference type="PRINTS" id="PR00411">
    <property type="entry name" value="PNDRDTASEI"/>
</dbReference>
<evidence type="ECO:0000256" key="3">
    <source>
        <dbReference type="ARBA" id="ARBA00022630"/>
    </source>
</evidence>
<dbReference type="InterPro" id="IPR016156">
    <property type="entry name" value="FAD/NAD-linked_Rdtase_dimer_sf"/>
</dbReference>
<feature type="binding site" evidence="11">
    <location>
        <position position="52"/>
    </location>
    <ligand>
        <name>FAD</name>
        <dbReference type="ChEBI" id="CHEBI:57692"/>
    </ligand>
</feature>
<dbReference type="GO" id="GO:0005829">
    <property type="term" value="C:cytosol"/>
    <property type="evidence" value="ECO:0007669"/>
    <property type="project" value="TreeGrafter"/>
</dbReference>
<accession>A0AB39KTK8</accession>
<keyword evidence="7" id="KW-1015">Disulfide bond</keyword>
<dbReference type="PANTHER" id="PTHR42737:SF2">
    <property type="entry name" value="GLUTATHIONE REDUCTASE"/>
    <property type="match status" value="1"/>
</dbReference>
<dbReference type="AlphaFoldDB" id="A0AB39KTK8"/>
<dbReference type="GO" id="GO:0050661">
    <property type="term" value="F:NADP binding"/>
    <property type="evidence" value="ECO:0007669"/>
    <property type="project" value="InterPro"/>
</dbReference>
<evidence type="ECO:0000256" key="2">
    <source>
        <dbReference type="ARBA" id="ARBA00011738"/>
    </source>
</evidence>
<feature type="binding site" evidence="11">
    <location>
        <position position="265"/>
    </location>
    <ligand>
        <name>NAD(+)</name>
        <dbReference type="ChEBI" id="CHEBI:57540"/>
    </ligand>
</feature>
<feature type="binding site" evidence="11">
    <location>
        <begin position="178"/>
        <end position="185"/>
    </location>
    <ligand>
        <name>NAD(+)</name>
        <dbReference type="ChEBI" id="CHEBI:57540"/>
    </ligand>
</feature>
<dbReference type="GO" id="GO:0006749">
    <property type="term" value="P:glutathione metabolic process"/>
    <property type="evidence" value="ECO:0007669"/>
    <property type="project" value="InterPro"/>
</dbReference>
<dbReference type="PROSITE" id="PS00076">
    <property type="entry name" value="PYRIDINE_REDOX_1"/>
    <property type="match status" value="1"/>
</dbReference>
<keyword evidence="4 11" id="KW-0274">FAD</keyword>
<dbReference type="InterPro" id="IPR001100">
    <property type="entry name" value="Pyr_nuc-diS_OxRdtase"/>
</dbReference>
<comment type="subunit">
    <text evidence="2">Homodimer.</text>
</comment>
<feature type="binding site" evidence="11">
    <location>
        <position position="306"/>
    </location>
    <ligand>
        <name>FAD</name>
        <dbReference type="ChEBI" id="CHEBI:57692"/>
    </ligand>
</feature>
<dbReference type="InterPro" id="IPR012999">
    <property type="entry name" value="Pyr_OxRdtase_I_AS"/>
</dbReference>
<dbReference type="Pfam" id="PF07992">
    <property type="entry name" value="Pyr_redox_2"/>
    <property type="match status" value="1"/>
</dbReference>
<comment type="cofactor">
    <cofactor evidence="11">
        <name>FAD</name>
        <dbReference type="ChEBI" id="CHEBI:57692"/>
    </cofactor>
    <text evidence="11">Binds 1 FAD per subunit.</text>
</comment>
<dbReference type="SUPFAM" id="SSF55424">
    <property type="entry name" value="FAD/NAD-linked reductases, dimerisation (C-terminal) domain"/>
    <property type="match status" value="1"/>
</dbReference>
<dbReference type="PRINTS" id="PR00368">
    <property type="entry name" value="FADPNR"/>
</dbReference>
<evidence type="ECO:0000256" key="11">
    <source>
        <dbReference type="PIRSR" id="PIRSR000350-3"/>
    </source>
</evidence>
<evidence type="ECO:0000256" key="9">
    <source>
        <dbReference type="ARBA" id="ARBA00049142"/>
    </source>
</evidence>
<dbReference type="InterPro" id="IPR036188">
    <property type="entry name" value="FAD/NAD-bd_sf"/>
</dbReference>
<keyword evidence="5 14" id="KW-0521">NADP</keyword>
<evidence type="ECO:0000259" key="16">
    <source>
        <dbReference type="Pfam" id="PF07992"/>
    </source>
</evidence>
<dbReference type="RefSeq" id="WP_369060355.1">
    <property type="nucleotide sequence ID" value="NZ_CP158375.1"/>
</dbReference>
<reference evidence="17" key="1">
    <citation type="submission" date="2024-06" db="EMBL/GenBank/DDBJ databases">
        <title>Caulobacter inopinatus, sp. nov.</title>
        <authorList>
            <person name="Donachie S.P."/>
        </authorList>
    </citation>
    <scope>NUCLEOTIDE SEQUENCE</scope>
    <source>
        <strain evidence="17">73W</strain>
    </source>
</reference>
<sequence length="461" mass="49472">MADYDYDLFVIGAGSGGVRASRLAAMSGAKVAVAEEYRVGGTCVIRGCVPKKFMVYASEFAHHFKTAESYGWSKVESTFDWKTFIEAKDVEIARLSGIYVRNLHNAGVEIVHGRATIKGPHTIEITGNDARTVTAKKILIAVGGRPSVPEEVPGIEHVITSDDAFHLEALPKRIVIVGGGYIAVEFAGIFAGLGSDVTLVYRGTNVLRGFDDDIRAHLAGELEKRGIRVVLGCSPTKIEKTAGGLVAHLGNGIICESDQILYATGRKPHVDGLGLDTVGVELNEKGAVKVDEQSRTTAEGIWAVGDVTDRINLTPVAIREGAAFAQTEFYDNLTTFDHDNVASAVFSQPPIGSVGLSEADGRRKFGKVDIYRTVFRPMKYAFAGVEERCLMKLVVEAETQKVVGVHIVGPDAPEMIQLAAVAVKMGATKAQWDSTCAVHPTAAEELVTMREKYVPPELGAA</sequence>
<dbReference type="Gene3D" id="3.30.390.30">
    <property type="match status" value="1"/>
</dbReference>
<dbReference type="Pfam" id="PF02852">
    <property type="entry name" value="Pyr_redox_dim"/>
    <property type="match status" value="1"/>
</dbReference>
<evidence type="ECO:0000259" key="15">
    <source>
        <dbReference type="Pfam" id="PF02852"/>
    </source>
</evidence>
<evidence type="ECO:0000256" key="5">
    <source>
        <dbReference type="ARBA" id="ARBA00022857"/>
    </source>
</evidence>
<comment type="catalytic activity">
    <reaction evidence="9 14">
        <text>2 glutathione + NADP(+) = glutathione disulfide + NADPH + H(+)</text>
        <dbReference type="Rhea" id="RHEA:11740"/>
        <dbReference type="ChEBI" id="CHEBI:15378"/>
        <dbReference type="ChEBI" id="CHEBI:57783"/>
        <dbReference type="ChEBI" id="CHEBI:57925"/>
        <dbReference type="ChEBI" id="CHEBI:58297"/>
        <dbReference type="ChEBI" id="CHEBI:58349"/>
        <dbReference type="EC" id="1.8.1.7"/>
    </reaction>
</comment>
<dbReference type="SUPFAM" id="SSF51905">
    <property type="entry name" value="FAD/NAD(P)-binding domain"/>
    <property type="match status" value="1"/>
</dbReference>
<dbReference type="Gene3D" id="3.50.50.60">
    <property type="entry name" value="FAD/NAD(P)-binding domain"/>
    <property type="match status" value="2"/>
</dbReference>
<dbReference type="PIRSF" id="PIRSF000350">
    <property type="entry name" value="Mercury_reductase_MerA"/>
    <property type="match status" value="1"/>
</dbReference>
<dbReference type="InterPro" id="IPR023753">
    <property type="entry name" value="FAD/NAD-binding_dom"/>
</dbReference>
<dbReference type="GO" id="GO:0004362">
    <property type="term" value="F:glutathione-disulfide reductase (NADPH) activity"/>
    <property type="evidence" value="ECO:0007669"/>
    <property type="project" value="UniProtKB-EC"/>
</dbReference>